<feature type="region of interest" description="Disordered" evidence="1">
    <location>
        <begin position="286"/>
        <end position="310"/>
    </location>
</feature>
<feature type="region of interest" description="Disordered" evidence="1">
    <location>
        <begin position="392"/>
        <end position="435"/>
    </location>
</feature>
<keyword evidence="3" id="KW-1185">Reference proteome</keyword>
<feature type="compositionally biased region" description="Basic residues" evidence="1">
    <location>
        <begin position="160"/>
        <end position="174"/>
    </location>
</feature>
<accession>A0AAD7FZB1</accession>
<evidence type="ECO:0000313" key="2">
    <source>
        <dbReference type="EMBL" id="KAJ7645722.1"/>
    </source>
</evidence>
<dbReference type="AlphaFoldDB" id="A0AAD7FZB1"/>
<feature type="region of interest" description="Disordered" evidence="1">
    <location>
        <begin position="344"/>
        <end position="365"/>
    </location>
</feature>
<organism evidence="2 3">
    <name type="scientific">Mycena rosella</name>
    <name type="common">Pink bonnet</name>
    <name type="synonym">Agaricus rosellus</name>
    <dbReference type="NCBI Taxonomy" id="1033263"/>
    <lineage>
        <taxon>Eukaryota</taxon>
        <taxon>Fungi</taxon>
        <taxon>Dikarya</taxon>
        <taxon>Basidiomycota</taxon>
        <taxon>Agaricomycotina</taxon>
        <taxon>Agaricomycetes</taxon>
        <taxon>Agaricomycetidae</taxon>
        <taxon>Agaricales</taxon>
        <taxon>Marasmiineae</taxon>
        <taxon>Mycenaceae</taxon>
        <taxon>Mycena</taxon>
    </lineage>
</organism>
<dbReference type="Proteomes" id="UP001221757">
    <property type="component" value="Unassembled WGS sequence"/>
</dbReference>
<feature type="region of interest" description="Disordered" evidence="1">
    <location>
        <begin position="54"/>
        <end position="73"/>
    </location>
</feature>
<reference evidence="2" key="1">
    <citation type="submission" date="2023-03" db="EMBL/GenBank/DDBJ databases">
        <title>Massive genome expansion in bonnet fungi (Mycena s.s.) driven by repeated elements and novel gene families across ecological guilds.</title>
        <authorList>
            <consortium name="Lawrence Berkeley National Laboratory"/>
            <person name="Harder C.B."/>
            <person name="Miyauchi S."/>
            <person name="Viragh M."/>
            <person name="Kuo A."/>
            <person name="Thoen E."/>
            <person name="Andreopoulos B."/>
            <person name="Lu D."/>
            <person name="Skrede I."/>
            <person name="Drula E."/>
            <person name="Henrissat B."/>
            <person name="Morin E."/>
            <person name="Kohler A."/>
            <person name="Barry K."/>
            <person name="LaButti K."/>
            <person name="Morin E."/>
            <person name="Salamov A."/>
            <person name="Lipzen A."/>
            <person name="Mereny Z."/>
            <person name="Hegedus B."/>
            <person name="Baldrian P."/>
            <person name="Stursova M."/>
            <person name="Weitz H."/>
            <person name="Taylor A."/>
            <person name="Grigoriev I.V."/>
            <person name="Nagy L.G."/>
            <person name="Martin F."/>
            <person name="Kauserud H."/>
        </authorList>
    </citation>
    <scope>NUCLEOTIDE SEQUENCE</scope>
    <source>
        <strain evidence="2">CBHHK067</strain>
    </source>
</reference>
<feature type="compositionally biased region" description="Basic and acidic residues" evidence="1">
    <location>
        <begin position="395"/>
        <end position="404"/>
    </location>
</feature>
<feature type="region of interest" description="Disordered" evidence="1">
    <location>
        <begin position="228"/>
        <end position="256"/>
    </location>
</feature>
<comment type="caution">
    <text evidence="2">The sequence shown here is derived from an EMBL/GenBank/DDBJ whole genome shotgun (WGS) entry which is preliminary data.</text>
</comment>
<feature type="compositionally biased region" description="Basic and acidic residues" evidence="1">
    <location>
        <begin position="356"/>
        <end position="365"/>
    </location>
</feature>
<evidence type="ECO:0000313" key="3">
    <source>
        <dbReference type="Proteomes" id="UP001221757"/>
    </source>
</evidence>
<feature type="region of interest" description="Disordered" evidence="1">
    <location>
        <begin position="90"/>
        <end position="197"/>
    </location>
</feature>
<protein>
    <submittedName>
        <fullName evidence="2">Uncharacterized protein</fullName>
    </submittedName>
</protein>
<feature type="compositionally biased region" description="Polar residues" evidence="1">
    <location>
        <begin position="425"/>
        <end position="435"/>
    </location>
</feature>
<evidence type="ECO:0000256" key="1">
    <source>
        <dbReference type="SAM" id="MobiDB-lite"/>
    </source>
</evidence>
<dbReference type="EMBL" id="JARKIE010000396">
    <property type="protein sequence ID" value="KAJ7645722.1"/>
    <property type="molecule type" value="Genomic_DNA"/>
</dbReference>
<feature type="compositionally biased region" description="Basic and acidic residues" evidence="1">
    <location>
        <begin position="115"/>
        <end position="125"/>
    </location>
</feature>
<name>A0AAD7FZB1_MYCRO</name>
<proteinExistence type="predicted"/>
<feature type="compositionally biased region" description="Gly residues" evidence="1">
    <location>
        <begin position="344"/>
        <end position="354"/>
    </location>
</feature>
<gene>
    <name evidence="2" type="ORF">B0H17DRAFT_1148377</name>
</gene>
<sequence length="435" mass="48161">MRYRPQEKGRNILGCRSTHFVRARRVRAGKVGAYVRCTIREERYRDGRIERNGKEKCAQRARGREKRNLPPAVSKPAVCVGGPCTSNWKVPENETASGGDADGVSVNGIGSGGDLRAKTSLQKEKEKRRRGTREESSAPREGVTRTMGRILYTSQQKITAIRKSRKNYRRKAQRHPNDEQLQDDEEQRRAPHNHAGGAWRYQSHAHIVRRKIEAIVMKREVKCELSRPSVERRKTTGEGAGRIAHTDEGGETKTPTAKVPLLRPLAAGSEFQRDRRHLRAPHEEVQYAVHASPNSKGKAQSPDGTPAHPRTAALGLRARLRAQRRNTRAVVLCLMRVAVAGGSDGGRGGVGGVEGRSSRKEHGPRQVGICEERVLASCMLSVMEGKYGESVQRNRGGEARKDGRQGPGLRIGWWRGKDGAGANEKTGSSVNKKEE</sequence>